<dbReference type="Proteomes" id="UP000664399">
    <property type="component" value="Unassembled WGS sequence"/>
</dbReference>
<organism evidence="2 3">
    <name type="scientific">Acetobacter suratthaniensis</name>
    <dbReference type="NCBI Taxonomy" id="1502841"/>
    <lineage>
        <taxon>Bacteria</taxon>
        <taxon>Pseudomonadati</taxon>
        <taxon>Pseudomonadota</taxon>
        <taxon>Alphaproteobacteria</taxon>
        <taxon>Acetobacterales</taxon>
        <taxon>Acetobacteraceae</taxon>
        <taxon>Acetobacter</taxon>
    </lineage>
</organism>
<reference evidence="2 3" key="1">
    <citation type="submission" date="2021-03" db="EMBL/GenBank/DDBJ databases">
        <title>The complete genome sequence of Acetobacter suratthaniensis TBRC 1719.</title>
        <authorList>
            <person name="Charoenyingcharoen P."/>
            <person name="Yukphan P."/>
        </authorList>
    </citation>
    <scope>NUCLEOTIDE SEQUENCE [LARGE SCALE GENOMIC DNA]</scope>
    <source>
        <strain evidence="2 3">TBRC 1719</strain>
    </source>
</reference>
<comment type="caution">
    <text evidence="2">The sequence shown here is derived from an EMBL/GenBank/DDBJ whole genome shotgun (WGS) entry which is preliminary data.</text>
</comment>
<dbReference type="Pfam" id="PF09084">
    <property type="entry name" value="NMT1"/>
    <property type="match status" value="1"/>
</dbReference>
<evidence type="ECO:0000313" key="3">
    <source>
        <dbReference type="Proteomes" id="UP000664399"/>
    </source>
</evidence>
<protein>
    <submittedName>
        <fullName evidence="2">ABC transporter substrate-binding protein</fullName>
    </submittedName>
</protein>
<keyword evidence="3" id="KW-1185">Reference proteome</keyword>
<sequence length="346" mass="38039">MSVVENLTAATSADIWFTRCPVPTATGLAYRLGWLEHEFAQDGIAVRTIQNEPAFKRHHYDHELPGLVREGGNMLALAARAQGARTKLVGLTWIEERQAIIVRAGSGIAAPEDLRGRRLALPSYVTNPIESHVRGSSIARGMSVSGYYGVLRAAGLSFDDVELVEVGASGAHDQPLGARLWALDALVAGKVDAVYVKGASAVDAARTAGVVVGIDLDQIEDRRYRVNNGTPRPITVHEDFIETRFEHLVRFLEQTLRAADWAADHAEEVLSILSDETQGSVDATVNAYGATFHETLHPNLSDERLALLNRQKKQLWLHGFLDHDFSLSDWVDARPLQEAWRRVRGG</sequence>
<proteinExistence type="predicted"/>
<dbReference type="RefSeq" id="WP_207854969.1">
    <property type="nucleotide sequence ID" value="NZ_JAFVMG010000014.1"/>
</dbReference>
<dbReference type="Gene3D" id="3.40.190.10">
    <property type="entry name" value="Periplasmic binding protein-like II"/>
    <property type="match status" value="1"/>
</dbReference>
<gene>
    <name evidence="2" type="ORF">J2D75_11535</name>
</gene>
<evidence type="ECO:0000259" key="1">
    <source>
        <dbReference type="Pfam" id="PF09084"/>
    </source>
</evidence>
<dbReference type="Gene3D" id="3.40.190.270">
    <property type="match status" value="1"/>
</dbReference>
<dbReference type="InterPro" id="IPR015168">
    <property type="entry name" value="SsuA/THI5"/>
</dbReference>
<dbReference type="PANTHER" id="PTHR30024">
    <property type="entry name" value="ALIPHATIC SULFONATES-BINDING PROTEIN-RELATED"/>
    <property type="match status" value="1"/>
</dbReference>
<dbReference type="SUPFAM" id="SSF53850">
    <property type="entry name" value="Periplasmic binding protein-like II"/>
    <property type="match status" value="1"/>
</dbReference>
<accession>A0ABS3LP01</accession>
<dbReference type="EMBL" id="JAFVMG010000014">
    <property type="protein sequence ID" value="MBO1329102.1"/>
    <property type="molecule type" value="Genomic_DNA"/>
</dbReference>
<feature type="domain" description="SsuA/THI5-like" evidence="1">
    <location>
        <begin position="77"/>
        <end position="268"/>
    </location>
</feature>
<evidence type="ECO:0000313" key="2">
    <source>
        <dbReference type="EMBL" id="MBO1329102.1"/>
    </source>
</evidence>
<name>A0ABS3LP01_9PROT</name>